<name>A0A0A9FQH4_ARUDO</name>
<sequence>MTAKQNQLHLVIIKTVQGTEGYLFLC</sequence>
<dbReference type="EMBL" id="GBRH01183349">
    <property type="protein sequence ID" value="JAE14547.1"/>
    <property type="molecule type" value="Transcribed_RNA"/>
</dbReference>
<evidence type="ECO:0000313" key="1">
    <source>
        <dbReference type="EMBL" id="JAE14547.1"/>
    </source>
</evidence>
<protein>
    <submittedName>
        <fullName evidence="1">Uncharacterized protein</fullName>
    </submittedName>
</protein>
<organism evidence="1">
    <name type="scientific">Arundo donax</name>
    <name type="common">Giant reed</name>
    <name type="synonym">Donax arundinaceus</name>
    <dbReference type="NCBI Taxonomy" id="35708"/>
    <lineage>
        <taxon>Eukaryota</taxon>
        <taxon>Viridiplantae</taxon>
        <taxon>Streptophyta</taxon>
        <taxon>Embryophyta</taxon>
        <taxon>Tracheophyta</taxon>
        <taxon>Spermatophyta</taxon>
        <taxon>Magnoliopsida</taxon>
        <taxon>Liliopsida</taxon>
        <taxon>Poales</taxon>
        <taxon>Poaceae</taxon>
        <taxon>PACMAD clade</taxon>
        <taxon>Arundinoideae</taxon>
        <taxon>Arundineae</taxon>
        <taxon>Arundo</taxon>
    </lineage>
</organism>
<dbReference type="AlphaFoldDB" id="A0A0A9FQH4"/>
<accession>A0A0A9FQH4</accession>
<proteinExistence type="predicted"/>
<reference evidence="1" key="2">
    <citation type="journal article" date="2015" name="Data Brief">
        <title>Shoot transcriptome of the giant reed, Arundo donax.</title>
        <authorList>
            <person name="Barrero R.A."/>
            <person name="Guerrero F.D."/>
            <person name="Moolhuijzen P."/>
            <person name="Goolsby J.A."/>
            <person name="Tidwell J."/>
            <person name="Bellgard S.E."/>
            <person name="Bellgard M.I."/>
        </authorList>
    </citation>
    <scope>NUCLEOTIDE SEQUENCE</scope>
    <source>
        <tissue evidence="1">Shoot tissue taken approximately 20 cm above the soil surface</tissue>
    </source>
</reference>
<reference evidence="1" key="1">
    <citation type="submission" date="2014-09" db="EMBL/GenBank/DDBJ databases">
        <authorList>
            <person name="Magalhaes I.L.F."/>
            <person name="Oliveira U."/>
            <person name="Santos F.R."/>
            <person name="Vidigal T.H.D.A."/>
            <person name="Brescovit A.D."/>
            <person name="Santos A.J."/>
        </authorList>
    </citation>
    <scope>NUCLEOTIDE SEQUENCE</scope>
    <source>
        <tissue evidence="1">Shoot tissue taken approximately 20 cm above the soil surface</tissue>
    </source>
</reference>